<evidence type="ECO:0000256" key="1">
    <source>
        <dbReference type="ARBA" id="ARBA00006547"/>
    </source>
</evidence>
<dbReference type="PANTHER" id="PTHR11786:SF0">
    <property type="entry name" value="ARYLAMINE N-ACETYLTRANSFERASE 4-RELATED"/>
    <property type="match status" value="1"/>
</dbReference>
<organism evidence="2 3">
    <name type="scientific">Morganella morganii</name>
    <name type="common">Proteus morganii</name>
    <dbReference type="NCBI Taxonomy" id="582"/>
    <lineage>
        <taxon>Bacteria</taxon>
        <taxon>Pseudomonadati</taxon>
        <taxon>Pseudomonadota</taxon>
        <taxon>Gammaproteobacteria</taxon>
        <taxon>Enterobacterales</taxon>
        <taxon>Morganellaceae</taxon>
        <taxon>Morganella</taxon>
    </lineage>
</organism>
<dbReference type="AlphaFoldDB" id="A0AAN5S110"/>
<comment type="caution">
    <text evidence="2">The sequence shown here is derived from an EMBL/GenBank/DDBJ whole genome shotgun (WGS) entry which is preliminary data.</text>
</comment>
<dbReference type="Pfam" id="PF00797">
    <property type="entry name" value="Acetyltransf_2"/>
    <property type="match status" value="1"/>
</dbReference>
<dbReference type="Gene3D" id="3.30.2140.10">
    <property type="entry name" value="Arylamine N-acetyltransferase"/>
    <property type="match status" value="1"/>
</dbReference>
<name>A0AAN5S110_MORMO</name>
<reference evidence="2" key="2">
    <citation type="submission" date="2020-10" db="EMBL/GenBank/DDBJ databases">
        <authorList>
            <consortium name="NCBI Pathogen Detection Project"/>
        </authorList>
    </citation>
    <scope>NUCLEOTIDE SEQUENCE</scope>
    <source>
        <strain evidence="2">Morganella morganii ARLG-3209</strain>
    </source>
</reference>
<gene>
    <name evidence="2" type="ORF">I8608_003174</name>
</gene>
<dbReference type="EMBL" id="DACSWI010000011">
    <property type="protein sequence ID" value="HAT3810281.1"/>
    <property type="molecule type" value="Genomic_DNA"/>
</dbReference>
<dbReference type="Proteomes" id="UP000865968">
    <property type="component" value="Unassembled WGS sequence"/>
</dbReference>
<dbReference type="InterPro" id="IPR001447">
    <property type="entry name" value="Arylamine_N-AcTrfase"/>
</dbReference>
<comment type="similarity">
    <text evidence="1">Belongs to the arylamine N-acetyltransferase family.</text>
</comment>
<dbReference type="PANTHER" id="PTHR11786">
    <property type="entry name" value="N-HYDROXYARYLAMINE O-ACETYLTRANSFERASE"/>
    <property type="match status" value="1"/>
</dbReference>
<dbReference type="RefSeq" id="WP_349466282.1">
    <property type="nucleotide sequence ID" value="NZ_JBEEWI010000003.1"/>
</dbReference>
<dbReference type="InterPro" id="IPR038765">
    <property type="entry name" value="Papain-like_cys_pep_sf"/>
</dbReference>
<evidence type="ECO:0000313" key="2">
    <source>
        <dbReference type="EMBL" id="HAT3810281.1"/>
    </source>
</evidence>
<protein>
    <submittedName>
        <fullName evidence="2">Arylamine N-acetyltransferase</fullName>
    </submittedName>
</protein>
<dbReference type="Gene3D" id="2.40.128.150">
    <property type="entry name" value="Cysteine proteinases"/>
    <property type="match status" value="1"/>
</dbReference>
<reference evidence="2" key="1">
    <citation type="journal article" date="2018" name="Genome Biol.">
        <title>SKESA: strategic k-mer extension for scrupulous assemblies.</title>
        <authorList>
            <person name="Souvorov A."/>
            <person name="Agarwala R."/>
            <person name="Lipman D.J."/>
        </authorList>
    </citation>
    <scope>NUCLEOTIDE SEQUENCE</scope>
    <source>
        <strain evidence="2">Morganella morganii ARLG-3209</strain>
    </source>
</reference>
<dbReference type="GO" id="GO:0016407">
    <property type="term" value="F:acetyltransferase activity"/>
    <property type="evidence" value="ECO:0007669"/>
    <property type="project" value="InterPro"/>
</dbReference>
<sequence>MKDISSYLARLNINENIKADNYSLFRFHHAHFYSVPFENFSMNENAASGSFSKIIADNIIFNKRGGICFEFAALLAPFFSYTGFVYRTRLARVLIPLLTPATHQLFIISVAGEEWIFDVGFGARGPRAPLRMVDGYVHEHAFLSSKVSRHPAYGWVVSVRENSRLNADWEDIYAFHDTETFPPDISMAYFYTLHSPESLLNIHKVASLPTENGRISIRDTVFTEVNGLSSCSADITDNEELSQLLSGKFGISIHPQQRQ</sequence>
<accession>A0AAN5S110</accession>
<proteinExistence type="inferred from homology"/>
<evidence type="ECO:0000313" key="3">
    <source>
        <dbReference type="Proteomes" id="UP000865968"/>
    </source>
</evidence>
<dbReference type="SUPFAM" id="SSF54001">
    <property type="entry name" value="Cysteine proteinases"/>
    <property type="match status" value="1"/>
</dbReference>